<sequence length="428" mass="47703">MNSNDGGPAVNLQAAVGEINRLKAKMTAMEQEKAAEREADTDTFKDAALQWYTNLPRNSIASYVDFHKKFIHQFAETKHVQVTTTSLFGIRHGHNESLLEYLARFSEATIQVSNPNQEIFVAAVQNDLKAGHFNESLAQKPVSTMQEVMKMAECYIKGEESNAEKKNRDSREQPSSRRSPERYHRRMHVLDEILSAGLARLPPAPDNNIRMSPNENLAKGSLTKRSPPRSPRRSPPREDEEKETKRIAVNTITGGFAGGGESRAAIKRYLRRIVQETNIVVQVSSPRAPEISFSPNDGEGVFPHNDDPLAFKDMQLAGEQLKPYNETPVGFAGEQVEVMGHVTLLTTFGEKDSAKTIKEIRGEAEIIKKIQHQNSGKGVPRRRLSAETPDGTKQGRKASPQLGRPLQNSRSIWRMSLQVGNTEGRDAT</sequence>
<feature type="domain" description="Retrotransposon gag" evidence="3">
    <location>
        <begin position="44"/>
        <end position="118"/>
    </location>
</feature>
<dbReference type="Pfam" id="PF03732">
    <property type="entry name" value="Retrotrans_gag"/>
    <property type="match status" value="1"/>
</dbReference>
<feature type="region of interest" description="Disordered" evidence="2">
    <location>
        <begin position="159"/>
        <end position="185"/>
    </location>
</feature>
<organism evidence="4 5">
    <name type="scientific">Trifolium subterraneum</name>
    <name type="common">Subterranean clover</name>
    <dbReference type="NCBI Taxonomy" id="3900"/>
    <lineage>
        <taxon>Eukaryota</taxon>
        <taxon>Viridiplantae</taxon>
        <taxon>Streptophyta</taxon>
        <taxon>Embryophyta</taxon>
        <taxon>Tracheophyta</taxon>
        <taxon>Spermatophyta</taxon>
        <taxon>Magnoliopsida</taxon>
        <taxon>eudicotyledons</taxon>
        <taxon>Gunneridae</taxon>
        <taxon>Pentapetalae</taxon>
        <taxon>rosids</taxon>
        <taxon>fabids</taxon>
        <taxon>Fabales</taxon>
        <taxon>Fabaceae</taxon>
        <taxon>Papilionoideae</taxon>
        <taxon>50 kb inversion clade</taxon>
        <taxon>NPAAA clade</taxon>
        <taxon>Hologalegina</taxon>
        <taxon>IRL clade</taxon>
        <taxon>Trifolieae</taxon>
        <taxon>Trifolium</taxon>
    </lineage>
</organism>
<reference evidence="5" key="1">
    <citation type="journal article" date="2017" name="Front. Plant Sci.">
        <title>Climate Clever Clovers: New Paradigm to Reduce the Environmental Footprint of Ruminants by Breeding Low Methanogenic Forages Utilizing Haplotype Variation.</title>
        <authorList>
            <person name="Kaur P."/>
            <person name="Appels R."/>
            <person name="Bayer P.E."/>
            <person name="Keeble-Gagnere G."/>
            <person name="Wang J."/>
            <person name="Hirakawa H."/>
            <person name="Shirasawa K."/>
            <person name="Vercoe P."/>
            <person name="Stefanova K."/>
            <person name="Durmic Z."/>
            <person name="Nichols P."/>
            <person name="Revell C."/>
            <person name="Isobe S.N."/>
            <person name="Edwards D."/>
            <person name="Erskine W."/>
        </authorList>
    </citation>
    <scope>NUCLEOTIDE SEQUENCE [LARGE SCALE GENOMIC DNA]</scope>
    <source>
        <strain evidence="5">cv. Daliak</strain>
    </source>
</reference>
<name>A0A2Z6N4A2_TRISU</name>
<feature type="region of interest" description="Disordered" evidence="2">
    <location>
        <begin position="369"/>
        <end position="428"/>
    </location>
</feature>
<protein>
    <recommendedName>
        <fullName evidence="3">Retrotransposon gag domain-containing protein</fullName>
    </recommendedName>
</protein>
<evidence type="ECO:0000256" key="2">
    <source>
        <dbReference type="SAM" id="MobiDB-lite"/>
    </source>
</evidence>
<gene>
    <name evidence="4" type="ORF">TSUD_143780</name>
</gene>
<dbReference type="AlphaFoldDB" id="A0A2Z6N4A2"/>
<feature type="coiled-coil region" evidence="1">
    <location>
        <begin position="12"/>
        <end position="39"/>
    </location>
</feature>
<dbReference type="PANTHER" id="PTHR33223">
    <property type="entry name" value="CCHC-TYPE DOMAIN-CONTAINING PROTEIN"/>
    <property type="match status" value="1"/>
</dbReference>
<keyword evidence="5" id="KW-1185">Reference proteome</keyword>
<dbReference type="InterPro" id="IPR005162">
    <property type="entry name" value="Retrotrans_gag_dom"/>
</dbReference>
<dbReference type="PANTHER" id="PTHR33223:SF10">
    <property type="entry name" value="AMINOTRANSFERASE-LIKE PLANT MOBILE DOMAIN-CONTAINING PROTEIN"/>
    <property type="match status" value="1"/>
</dbReference>
<dbReference type="OrthoDB" id="1751727at2759"/>
<evidence type="ECO:0000256" key="1">
    <source>
        <dbReference type="SAM" id="Coils"/>
    </source>
</evidence>
<evidence type="ECO:0000313" key="4">
    <source>
        <dbReference type="EMBL" id="GAU30930.1"/>
    </source>
</evidence>
<accession>A0A2Z6N4A2</accession>
<feature type="compositionally biased region" description="Basic and acidic residues" evidence="2">
    <location>
        <begin position="159"/>
        <end position="182"/>
    </location>
</feature>
<keyword evidence="1" id="KW-0175">Coiled coil</keyword>
<evidence type="ECO:0000259" key="3">
    <source>
        <dbReference type="Pfam" id="PF03732"/>
    </source>
</evidence>
<evidence type="ECO:0000313" key="5">
    <source>
        <dbReference type="Proteomes" id="UP000242715"/>
    </source>
</evidence>
<feature type="compositionally biased region" description="Basic and acidic residues" evidence="2">
    <location>
        <begin position="235"/>
        <end position="246"/>
    </location>
</feature>
<dbReference type="Proteomes" id="UP000242715">
    <property type="component" value="Unassembled WGS sequence"/>
</dbReference>
<dbReference type="EMBL" id="DF973440">
    <property type="protein sequence ID" value="GAU30930.1"/>
    <property type="molecule type" value="Genomic_DNA"/>
</dbReference>
<proteinExistence type="predicted"/>
<feature type="region of interest" description="Disordered" evidence="2">
    <location>
        <begin position="204"/>
        <end position="246"/>
    </location>
</feature>